<dbReference type="GO" id="GO:0032259">
    <property type="term" value="P:methylation"/>
    <property type="evidence" value="ECO:0007669"/>
    <property type="project" value="UniProtKB-KW"/>
</dbReference>
<proteinExistence type="predicted"/>
<keyword evidence="2 4" id="KW-0808">Transferase</keyword>
<accession>A0A1Y1ZIS7</accession>
<dbReference type="Gene3D" id="3.40.50.150">
    <property type="entry name" value="Vaccinia Virus protein VP39"/>
    <property type="match status" value="1"/>
</dbReference>
<dbReference type="STRING" id="1231657.A0A1Y1ZIS7"/>
<dbReference type="GO" id="GO:0008168">
    <property type="term" value="F:methyltransferase activity"/>
    <property type="evidence" value="ECO:0007669"/>
    <property type="project" value="UniProtKB-KW"/>
</dbReference>
<evidence type="ECO:0000313" key="4">
    <source>
        <dbReference type="EMBL" id="ORY10153.1"/>
    </source>
</evidence>
<dbReference type="PANTHER" id="PTHR43861">
    <property type="entry name" value="TRANS-ACONITATE 2-METHYLTRANSFERASE-RELATED"/>
    <property type="match status" value="1"/>
</dbReference>
<dbReference type="EMBL" id="MCFA01000076">
    <property type="protein sequence ID" value="ORY10153.1"/>
    <property type="molecule type" value="Genomic_DNA"/>
</dbReference>
<dbReference type="Proteomes" id="UP000193144">
    <property type="component" value="Unassembled WGS sequence"/>
</dbReference>
<dbReference type="Pfam" id="PF13649">
    <property type="entry name" value="Methyltransf_25"/>
    <property type="match status" value="1"/>
</dbReference>
<reference evidence="4 5" key="1">
    <citation type="submission" date="2016-07" db="EMBL/GenBank/DDBJ databases">
        <title>Pervasive Adenine N6-methylation of Active Genes in Fungi.</title>
        <authorList>
            <consortium name="DOE Joint Genome Institute"/>
            <person name="Mondo S.J."/>
            <person name="Dannebaum R.O."/>
            <person name="Kuo R.C."/>
            <person name="Labutti K."/>
            <person name="Haridas S."/>
            <person name="Kuo A."/>
            <person name="Salamov A."/>
            <person name="Ahrendt S.R."/>
            <person name="Lipzen A."/>
            <person name="Sullivan W."/>
            <person name="Andreopoulos W.B."/>
            <person name="Clum A."/>
            <person name="Lindquist E."/>
            <person name="Daum C."/>
            <person name="Ramamoorthy G.K."/>
            <person name="Gryganskyi A."/>
            <person name="Culley D."/>
            <person name="Magnuson J.K."/>
            <person name="James T.Y."/>
            <person name="O'Malley M.A."/>
            <person name="Stajich J.E."/>
            <person name="Spatafora J.W."/>
            <person name="Visel A."/>
            <person name="Grigoriev I.V."/>
        </authorList>
    </citation>
    <scope>NUCLEOTIDE SEQUENCE [LARGE SCALE GENOMIC DNA]</scope>
    <source>
        <strain evidence="4 5">CBS 115471</strain>
    </source>
</reference>
<dbReference type="InterPro" id="IPR029063">
    <property type="entry name" value="SAM-dependent_MTases_sf"/>
</dbReference>
<sequence>MPTPTPIPYTPDAKFYSSISTTYEYAFSHDAGLHSFLSLTLSHLPPSSKILDAGCGTGKPVASTLSAAGHSVLGIDISPSMVDRSREAAPDAQFQVADMRTFAPEGDGEGNFDAVFNILSLFILSREEMENMAKKWASWIKKDGLLFICTIAAEDLEHPDGDERQGVTDPDGLCVRDIGVQFMGRTVHVTLFTREGWRVLLEGNGFEIVEASTQTFVPPEEAQSDEEPHYFIIARKT</sequence>
<evidence type="ECO:0000313" key="5">
    <source>
        <dbReference type="Proteomes" id="UP000193144"/>
    </source>
</evidence>
<protein>
    <submittedName>
        <fullName evidence="4">S-adenosyl-L-methionine-dependent methyltransferase</fullName>
    </submittedName>
</protein>
<keyword evidence="5" id="KW-1185">Reference proteome</keyword>
<dbReference type="OrthoDB" id="540004at2759"/>
<evidence type="ECO:0000259" key="3">
    <source>
        <dbReference type="Pfam" id="PF13649"/>
    </source>
</evidence>
<dbReference type="AlphaFoldDB" id="A0A1Y1ZIS7"/>
<gene>
    <name evidence="4" type="ORF">BCR34DRAFT_354816</name>
</gene>
<dbReference type="InterPro" id="IPR041698">
    <property type="entry name" value="Methyltransf_25"/>
</dbReference>
<evidence type="ECO:0000256" key="2">
    <source>
        <dbReference type="ARBA" id="ARBA00022679"/>
    </source>
</evidence>
<feature type="domain" description="Methyltransferase" evidence="3">
    <location>
        <begin position="50"/>
        <end position="144"/>
    </location>
</feature>
<evidence type="ECO:0000256" key="1">
    <source>
        <dbReference type="ARBA" id="ARBA00022603"/>
    </source>
</evidence>
<name>A0A1Y1ZIS7_9PLEO</name>
<dbReference type="SUPFAM" id="SSF53335">
    <property type="entry name" value="S-adenosyl-L-methionine-dependent methyltransferases"/>
    <property type="match status" value="1"/>
</dbReference>
<keyword evidence="1 4" id="KW-0489">Methyltransferase</keyword>
<dbReference type="CDD" id="cd02440">
    <property type="entry name" value="AdoMet_MTases"/>
    <property type="match status" value="1"/>
</dbReference>
<organism evidence="4 5">
    <name type="scientific">Clohesyomyces aquaticus</name>
    <dbReference type="NCBI Taxonomy" id="1231657"/>
    <lineage>
        <taxon>Eukaryota</taxon>
        <taxon>Fungi</taxon>
        <taxon>Dikarya</taxon>
        <taxon>Ascomycota</taxon>
        <taxon>Pezizomycotina</taxon>
        <taxon>Dothideomycetes</taxon>
        <taxon>Pleosporomycetidae</taxon>
        <taxon>Pleosporales</taxon>
        <taxon>Lindgomycetaceae</taxon>
        <taxon>Clohesyomyces</taxon>
    </lineage>
</organism>
<comment type="caution">
    <text evidence="4">The sequence shown here is derived from an EMBL/GenBank/DDBJ whole genome shotgun (WGS) entry which is preliminary data.</text>
</comment>
<dbReference type="PANTHER" id="PTHR43861:SF1">
    <property type="entry name" value="TRANS-ACONITATE 2-METHYLTRANSFERASE"/>
    <property type="match status" value="1"/>
</dbReference>